<sequence length="90" mass="10756">MMTPHLMHIRCIMIKRCFLRLVRGQQVKIERMESATRHGLQHRAHHTSHFHSLQYTSNNMMPTCQATQPDSPHQRQPDARWWLEDTRDGL</sequence>
<comment type="caution">
    <text evidence="3">The sequence shown here is derived from an EMBL/GenBank/DDBJ whole genome shotgun (WGS) entry which is preliminary data.</text>
</comment>
<keyword evidence="4" id="KW-1185">Reference proteome</keyword>
<keyword evidence="2" id="KW-0732">Signal</keyword>
<gene>
    <name evidence="3" type="ORF">Pcinc_024769</name>
</gene>
<proteinExistence type="predicted"/>
<accession>A0AAE1FA49</accession>
<evidence type="ECO:0000256" key="1">
    <source>
        <dbReference type="SAM" id="MobiDB-lite"/>
    </source>
</evidence>
<protein>
    <submittedName>
        <fullName evidence="3">Uncharacterized protein</fullName>
    </submittedName>
</protein>
<evidence type="ECO:0000313" key="3">
    <source>
        <dbReference type="EMBL" id="KAK3869951.1"/>
    </source>
</evidence>
<feature type="chain" id="PRO_5042084614" evidence="2">
    <location>
        <begin position="25"/>
        <end position="90"/>
    </location>
</feature>
<evidence type="ECO:0000256" key="2">
    <source>
        <dbReference type="SAM" id="SignalP"/>
    </source>
</evidence>
<feature type="compositionally biased region" description="Basic and acidic residues" evidence="1">
    <location>
        <begin position="72"/>
        <end position="90"/>
    </location>
</feature>
<feature type="signal peptide" evidence="2">
    <location>
        <begin position="1"/>
        <end position="24"/>
    </location>
</feature>
<dbReference type="Proteomes" id="UP001286313">
    <property type="component" value="Unassembled WGS sequence"/>
</dbReference>
<feature type="compositionally biased region" description="Polar residues" evidence="1">
    <location>
        <begin position="60"/>
        <end position="71"/>
    </location>
</feature>
<feature type="region of interest" description="Disordered" evidence="1">
    <location>
        <begin position="60"/>
        <end position="90"/>
    </location>
</feature>
<evidence type="ECO:0000313" key="4">
    <source>
        <dbReference type="Proteomes" id="UP001286313"/>
    </source>
</evidence>
<name>A0AAE1FA49_PETCI</name>
<dbReference type="EMBL" id="JAWQEG010002748">
    <property type="protein sequence ID" value="KAK3869951.1"/>
    <property type="molecule type" value="Genomic_DNA"/>
</dbReference>
<organism evidence="3 4">
    <name type="scientific">Petrolisthes cinctipes</name>
    <name type="common">Flat porcelain crab</name>
    <dbReference type="NCBI Taxonomy" id="88211"/>
    <lineage>
        <taxon>Eukaryota</taxon>
        <taxon>Metazoa</taxon>
        <taxon>Ecdysozoa</taxon>
        <taxon>Arthropoda</taxon>
        <taxon>Crustacea</taxon>
        <taxon>Multicrustacea</taxon>
        <taxon>Malacostraca</taxon>
        <taxon>Eumalacostraca</taxon>
        <taxon>Eucarida</taxon>
        <taxon>Decapoda</taxon>
        <taxon>Pleocyemata</taxon>
        <taxon>Anomura</taxon>
        <taxon>Galatheoidea</taxon>
        <taxon>Porcellanidae</taxon>
        <taxon>Petrolisthes</taxon>
    </lineage>
</organism>
<dbReference type="AlphaFoldDB" id="A0AAE1FA49"/>
<reference evidence="3" key="1">
    <citation type="submission" date="2023-10" db="EMBL/GenBank/DDBJ databases">
        <title>Genome assemblies of two species of porcelain crab, Petrolisthes cinctipes and Petrolisthes manimaculis (Anomura: Porcellanidae).</title>
        <authorList>
            <person name="Angst P."/>
        </authorList>
    </citation>
    <scope>NUCLEOTIDE SEQUENCE</scope>
    <source>
        <strain evidence="3">PB745_01</strain>
        <tissue evidence="3">Gill</tissue>
    </source>
</reference>